<reference evidence="2 3" key="1">
    <citation type="journal article" date="2022" name="Allergy">
        <title>Genome assembly and annotation of Periplaneta americana reveal a comprehensive cockroach allergen profile.</title>
        <authorList>
            <person name="Wang L."/>
            <person name="Xiong Q."/>
            <person name="Saelim N."/>
            <person name="Wang L."/>
            <person name="Nong W."/>
            <person name="Wan A.T."/>
            <person name="Shi M."/>
            <person name="Liu X."/>
            <person name="Cao Q."/>
            <person name="Hui J.H.L."/>
            <person name="Sookrung N."/>
            <person name="Leung T.F."/>
            <person name="Tungtrongchitr A."/>
            <person name="Tsui S.K.W."/>
        </authorList>
    </citation>
    <scope>NUCLEOTIDE SEQUENCE [LARGE SCALE GENOMIC DNA]</scope>
    <source>
        <strain evidence="2">PWHHKU_190912</strain>
    </source>
</reference>
<proteinExistence type="predicted"/>
<dbReference type="PANTHER" id="PTHR47027">
    <property type="entry name" value="REVERSE TRANSCRIPTASE DOMAIN-CONTAINING PROTEIN"/>
    <property type="match status" value="1"/>
</dbReference>
<name>A0ABQ8SGQ4_PERAM</name>
<gene>
    <name evidence="2" type="ORF">ANN_15460</name>
</gene>
<comment type="caution">
    <text evidence="2">The sequence shown here is derived from an EMBL/GenBank/DDBJ whole genome shotgun (WGS) entry which is preliminary data.</text>
</comment>
<evidence type="ECO:0000313" key="2">
    <source>
        <dbReference type="EMBL" id="KAJ4433203.1"/>
    </source>
</evidence>
<accession>A0ABQ8SGQ4</accession>
<evidence type="ECO:0000256" key="1">
    <source>
        <dbReference type="SAM" id="MobiDB-lite"/>
    </source>
</evidence>
<feature type="compositionally biased region" description="Gly residues" evidence="1">
    <location>
        <begin position="57"/>
        <end position="77"/>
    </location>
</feature>
<dbReference type="PANTHER" id="PTHR47027:SF20">
    <property type="entry name" value="REVERSE TRANSCRIPTASE-LIKE PROTEIN WITH RNA-DIRECTED DNA POLYMERASE DOMAIN"/>
    <property type="match status" value="1"/>
</dbReference>
<dbReference type="Proteomes" id="UP001148838">
    <property type="component" value="Unassembled WGS sequence"/>
</dbReference>
<keyword evidence="3" id="KW-1185">Reference proteome</keyword>
<protein>
    <submittedName>
        <fullName evidence="2">Uncharacterized protein</fullName>
    </submittedName>
</protein>
<dbReference type="EMBL" id="JAJSOF020000027">
    <property type="protein sequence ID" value="KAJ4433203.1"/>
    <property type="molecule type" value="Genomic_DNA"/>
</dbReference>
<feature type="compositionally biased region" description="Polar residues" evidence="1">
    <location>
        <begin position="35"/>
        <end position="46"/>
    </location>
</feature>
<evidence type="ECO:0000313" key="3">
    <source>
        <dbReference type="Proteomes" id="UP001148838"/>
    </source>
</evidence>
<organism evidence="2 3">
    <name type="scientific">Periplaneta americana</name>
    <name type="common">American cockroach</name>
    <name type="synonym">Blatta americana</name>
    <dbReference type="NCBI Taxonomy" id="6978"/>
    <lineage>
        <taxon>Eukaryota</taxon>
        <taxon>Metazoa</taxon>
        <taxon>Ecdysozoa</taxon>
        <taxon>Arthropoda</taxon>
        <taxon>Hexapoda</taxon>
        <taxon>Insecta</taxon>
        <taxon>Pterygota</taxon>
        <taxon>Neoptera</taxon>
        <taxon>Polyneoptera</taxon>
        <taxon>Dictyoptera</taxon>
        <taxon>Blattodea</taxon>
        <taxon>Blattoidea</taxon>
        <taxon>Blattidae</taxon>
        <taxon>Blattinae</taxon>
        <taxon>Periplaneta</taxon>
    </lineage>
</organism>
<sequence>MLLDCNRIDGFTLQQCGTFGLGKGGEAIPNVDEQMTSRQQLEQTGQGSPGTEPHGSSSGGGGGGGGGGGSGGGGSGGSSSNRTKVEKFKYLRATVTNINDTREEIKHRINMGNACYYSVEKLLSSSLLSKNLKVRIYKTIILPVVLYGCETWTLTLREEHMLRVFENKVLRKIFGAKRDEVTGQWRNLHNTELHALYSSPDIIRNIKSRRLRWAGHVAHMGESRNAYRVLVGRPEGKRPLGRPRCTWEDNIKMDLREVGYDDRE</sequence>
<feature type="region of interest" description="Disordered" evidence="1">
    <location>
        <begin position="35"/>
        <end position="82"/>
    </location>
</feature>